<sequence>MSQTIAALDTANAHIASLEAALTVPKDALPPDGQPWAKVSPEVAFHLIERHGENWAHIGQLMDAWRAAVNAAELVAQPADAQGQRSQAEPTYRFALIRDRNYDGEGLSLWFWNGENYSGSDGDCLSRDPDGSLDGFTTEWLTDHQLEQRLNSPDAERFVAFVGTLISDGRGLQLTDEQRRIKEALSVRGELSLDIVRARIDAALAKQQEPSA</sequence>
<dbReference type="Proteomes" id="UP000544134">
    <property type="component" value="Unassembled WGS sequence"/>
</dbReference>
<keyword evidence="2" id="KW-1185">Reference proteome</keyword>
<proteinExistence type="predicted"/>
<dbReference type="RefSeq" id="WP_169489947.1">
    <property type="nucleotide sequence ID" value="NZ_JABBGJ010000049.1"/>
</dbReference>
<protein>
    <submittedName>
        <fullName evidence="1">Uncharacterized protein</fullName>
    </submittedName>
</protein>
<accession>A0A848IT87</accession>
<name>A0A848IT87_9BURK</name>
<organism evidence="1 2">
    <name type="scientific">Paraburkholderia polaris</name>
    <dbReference type="NCBI Taxonomy" id="2728848"/>
    <lineage>
        <taxon>Bacteria</taxon>
        <taxon>Pseudomonadati</taxon>
        <taxon>Pseudomonadota</taxon>
        <taxon>Betaproteobacteria</taxon>
        <taxon>Burkholderiales</taxon>
        <taxon>Burkholderiaceae</taxon>
        <taxon>Paraburkholderia</taxon>
    </lineage>
</organism>
<comment type="caution">
    <text evidence="1">The sequence shown here is derived from an EMBL/GenBank/DDBJ whole genome shotgun (WGS) entry which is preliminary data.</text>
</comment>
<evidence type="ECO:0000313" key="1">
    <source>
        <dbReference type="EMBL" id="NMM03195.1"/>
    </source>
</evidence>
<dbReference type="EMBL" id="JABBGJ010000049">
    <property type="protein sequence ID" value="NMM03195.1"/>
    <property type="molecule type" value="Genomic_DNA"/>
</dbReference>
<gene>
    <name evidence="1" type="ORF">HHL24_35485</name>
</gene>
<evidence type="ECO:0000313" key="2">
    <source>
        <dbReference type="Proteomes" id="UP000544134"/>
    </source>
</evidence>
<reference evidence="1 2" key="1">
    <citation type="submission" date="2020-04" db="EMBL/GenBank/DDBJ databases">
        <title>Paraburkholderia sp. RP-4-7 isolated from soil.</title>
        <authorList>
            <person name="Dahal R.H."/>
        </authorList>
    </citation>
    <scope>NUCLEOTIDE SEQUENCE [LARGE SCALE GENOMIC DNA]</scope>
    <source>
        <strain evidence="1 2">RP-4-7</strain>
    </source>
</reference>
<dbReference type="AlphaFoldDB" id="A0A848IT87"/>